<feature type="transmembrane region" description="Helical" evidence="1">
    <location>
        <begin position="178"/>
        <end position="198"/>
    </location>
</feature>
<comment type="caution">
    <text evidence="2">The sequence shown here is derived from an EMBL/GenBank/DDBJ whole genome shotgun (WGS) entry which is preliminary data.</text>
</comment>
<keyword evidence="1" id="KW-0812">Transmembrane</keyword>
<gene>
    <name evidence="2" type="ORF">CCH79_00003276</name>
</gene>
<dbReference type="InterPro" id="IPR029371">
    <property type="entry name" value="TMEM101"/>
</dbReference>
<organism evidence="2 3">
    <name type="scientific">Gambusia affinis</name>
    <name type="common">Western mosquitofish</name>
    <name type="synonym">Heterandria affinis</name>
    <dbReference type="NCBI Taxonomy" id="33528"/>
    <lineage>
        <taxon>Eukaryota</taxon>
        <taxon>Metazoa</taxon>
        <taxon>Chordata</taxon>
        <taxon>Craniata</taxon>
        <taxon>Vertebrata</taxon>
        <taxon>Euteleostomi</taxon>
        <taxon>Actinopterygii</taxon>
        <taxon>Neopterygii</taxon>
        <taxon>Teleostei</taxon>
        <taxon>Neoteleostei</taxon>
        <taxon>Acanthomorphata</taxon>
        <taxon>Ovalentaria</taxon>
        <taxon>Atherinomorphae</taxon>
        <taxon>Cyprinodontiformes</taxon>
        <taxon>Poeciliidae</taxon>
        <taxon>Poeciliinae</taxon>
        <taxon>Gambusia</taxon>
    </lineage>
</organism>
<reference evidence="2 3" key="1">
    <citation type="journal article" date="2018" name="G3 (Bethesda)">
        <title>A High-Quality Reference Genome for the Invasive Mosquitofish Gambusia affinis Using a Chicago Library.</title>
        <authorList>
            <person name="Hoffberg S.L."/>
            <person name="Troendle N.J."/>
            <person name="Glenn T.C."/>
            <person name="Mahmud O."/>
            <person name="Louha S."/>
            <person name="Chalopin D."/>
            <person name="Bennetzen J.L."/>
            <person name="Mauricio R."/>
        </authorList>
    </citation>
    <scope>NUCLEOTIDE SEQUENCE [LARGE SCALE GENOMIC DNA]</scope>
    <source>
        <strain evidence="2">NE01/NJP1002.9</strain>
        <tissue evidence="2">Muscle</tissue>
    </source>
</reference>
<evidence type="ECO:0000313" key="3">
    <source>
        <dbReference type="Proteomes" id="UP000250572"/>
    </source>
</evidence>
<keyword evidence="1" id="KW-0472">Membrane</keyword>
<feature type="transmembrane region" description="Helical" evidence="1">
    <location>
        <begin position="12"/>
        <end position="37"/>
    </location>
</feature>
<dbReference type="Pfam" id="PF15111">
    <property type="entry name" value="TMEM101"/>
    <property type="match status" value="1"/>
</dbReference>
<evidence type="ECO:0000313" key="2">
    <source>
        <dbReference type="EMBL" id="PWA21561.1"/>
    </source>
</evidence>
<feature type="transmembrane region" description="Helical" evidence="1">
    <location>
        <begin position="204"/>
        <end position="223"/>
    </location>
</feature>
<dbReference type="STRING" id="33528.ENSGAFP00000017462"/>
<feature type="transmembrane region" description="Helical" evidence="1">
    <location>
        <begin position="138"/>
        <end position="157"/>
    </location>
</feature>
<feature type="transmembrane region" description="Helical" evidence="1">
    <location>
        <begin position="244"/>
        <end position="267"/>
    </location>
</feature>
<dbReference type="AlphaFoldDB" id="A0A315VEX6"/>
<evidence type="ECO:0000256" key="1">
    <source>
        <dbReference type="SAM" id="Phobius"/>
    </source>
</evidence>
<keyword evidence="3" id="KW-1185">Reference proteome</keyword>
<dbReference type="PANTHER" id="PTHR31034:SF2">
    <property type="entry name" value="TRANSMEMBRANE PROTEIN 101"/>
    <property type="match status" value="1"/>
</dbReference>
<feature type="transmembrane region" description="Helical" evidence="1">
    <location>
        <begin position="75"/>
        <end position="95"/>
    </location>
</feature>
<dbReference type="EMBL" id="NHOQ01001904">
    <property type="protein sequence ID" value="PWA21561.1"/>
    <property type="molecule type" value="Genomic_DNA"/>
</dbReference>
<sequence length="290" mass="32203">MAGPSRKQMLRILGQLGAFILTRFGFWNCFSMLMLFAERADSKRKPDIHVPYLYIDMGAAVLCASFMSFGVKRRWFALGAAMQLAISTYASYIGEQVHYGDWLKVRMYSRALAVIGGFLVLASGAGEVYRQKARSRSLQSTGQIFMGIYLICMVYSLRHSKEDRQAYLNHIAGGELTLMLIEVLFGVLALAFLTGYYIRMAAQILATILPLVILLIDGNLGYWHNNRKVEFWNQMKLIGHNVGIFGAVLILATDGAPITASITVMVMTSTDAVSAMHSWLSMDARGLPAC</sequence>
<dbReference type="PANTHER" id="PTHR31034">
    <property type="entry name" value="TRANSMEMBRANE PROTEIN 101"/>
    <property type="match status" value="1"/>
</dbReference>
<dbReference type="Proteomes" id="UP000250572">
    <property type="component" value="Unassembled WGS sequence"/>
</dbReference>
<feature type="transmembrane region" description="Helical" evidence="1">
    <location>
        <begin position="49"/>
        <end position="69"/>
    </location>
</feature>
<accession>A0A315VEX6</accession>
<feature type="transmembrane region" description="Helical" evidence="1">
    <location>
        <begin position="107"/>
        <end position="126"/>
    </location>
</feature>
<keyword evidence="1" id="KW-1133">Transmembrane helix</keyword>
<protein>
    <recommendedName>
        <fullName evidence="4">Transmembrane protein 101</fullName>
    </recommendedName>
</protein>
<name>A0A315VEX6_GAMAF</name>
<evidence type="ECO:0008006" key="4">
    <source>
        <dbReference type="Google" id="ProtNLM"/>
    </source>
</evidence>
<proteinExistence type="predicted"/>
<dbReference type="GO" id="GO:0043123">
    <property type="term" value="P:positive regulation of canonical NF-kappaB signal transduction"/>
    <property type="evidence" value="ECO:0007669"/>
    <property type="project" value="TreeGrafter"/>
</dbReference>